<dbReference type="InterPro" id="IPR001810">
    <property type="entry name" value="F-box_dom"/>
</dbReference>
<evidence type="ECO:0000259" key="1">
    <source>
        <dbReference type="SMART" id="SM00256"/>
    </source>
</evidence>
<dbReference type="GeneID" id="104758101"/>
<reference evidence="3" key="2">
    <citation type="submission" date="2025-08" db="UniProtKB">
        <authorList>
            <consortium name="RefSeq"/>
        </authorList>
    </citation>
    <scope>IDENTIFICATION</scope>
    <source>
        <tissue evidence="3">Leaf</tissue>
    </source>
</reference>
<dbReference type="Pfam" id="PF08268">
    <property type="entry name" value="FBA_3"/>
    <property type="match status" value="1"/>
</dbReference>
<organism evidence="2 3">
    <name type="scientific">Camelina sativa</name>
    <name type="common">False flax</name>
    <name type="synonym">Myagrum sativum</name>
    <dbReference type="NCBI Taxonomy" id="90675"/>
    <lineage>
        <taxon>Eukaryota</taxon>
        <taxon>Viridiplantae</taxon>
        <taxon>Streptophyta</taxon>
        <taxon>Embryophyta</taxon>
        <taxon>Tracheophyta</taxon>
        <taxon>Spermatophyta</taxon>
        <taxon>Magnoliopsida</taxon>
        <taxon>eudicotyledons</taxon>
        <taxon>Gunneridae</taxon>
        <taxon>Pentapetalae</taxon>
        <taxon>rosids</taxon>
        <taxon>malvids</taxon>
        <taxon>Brassicales</taxon>
        <taxon>Brassicaceae</taxon>
        <taxon>Camelineae</taxon>
        <taxon>Camelina</taxon>
    </lineage>
</organism>
<dbReference type="InterPro" id="IPR013187">
    <property type="entry name" value="F-box-assoc_dom_typ3"/>
</dbReference>
<dbReference type="CDD" id="cd22157">
    <property type="entry name" value="F-box_AtFBW1-like"/>
    <property type="match status" value="1"/>
</dbReference>
<feature type="domain" description="F-box" evidence="1">
    <location>
        <begin position="25"/>
        <end position="65"/>
    </location>
</feature>
<dbReference type="RefSeq" id="XP_010479216.1">
    <property type="nucleotide sequence ID" value="XM_010480914.1"/>
</dbReference>
<protein>
    <submittedName>
        <fullName evidence="3">F-box protein At1g48060-like</fullName>
    </submittedName>
</protein>
<sequence length="396" mass="46079">MEQREEEKNEDTQRKRRKTSSSSFIPVDVTSEIFLRLPAKSVVRFRSVSKLWSSITTAPYFTNSFETRPNLLFFFKEDNRFFVVTIPQQSRIPKESYSYSSSQILDSYYTTYPKSVCFTIKTESVHGLICFQRGTKPILWNPTMRKFLPLPKPDTSWETLTTFLGYDPIEGKHKLVSMQSDKVSDECRVLTVESGKKSWRTVKNNYRHRPCRGNRKDNYGPCRCINGVLYYRAEIGPNKFIMSFDVKSEKFHKIITLPWGGEFAPTMMVSYKGKLAYLGCYSYGIKNSLLMWVLEDAEKREWSSHSILPISHYDRGAENNFKLIGTTNDGELIYVPNTVFESFDVVYIDPVRETFRRVKYKGVADKEFRRRNGLGADKAFRGVQYSPNHIETLMSL</sequence>
<dbReference type="SMART" id="SM00256">
    <property type="entry name" value="FBOX"/>
    <property type="match status" value="1"/>
</dbReference>
<accession>A0ABM0X1G8</accession>
<name>A0ABM0X1G8_CAMSA</name>
<dbReference type="Pfam" id="PF00646">
    <property type="entry name" value="F-box"/>
    <property type="match status" value="1"/>
</dbReference>
<evidence type="ECO:0000313" key="2">
    <source>
        <dbReference type="Proteomes" id="UP000694864"/>
    </source>
</evidence>
<dbReference type="PANTHER" id="PTHR31111:SF42">
    <property type="entry name" value="F-BOX DOMAIN-CONTAINING PROTEIN"/>
    <property type="match status" value="1"/>
</dbReference>
<proteinExistence type="predicted"/>
<evidence type="ECO:0000313" key="3">
    <source>
        <dbReference type="RefSeq" id="XP_010479216.1"/>
    </source>
</evidence>
<gene>
    <name evidence="3" type="primary">LOC104758101</name>
</gene>
<dbReference type="PANTHER" id="PTHR31111">
    <property type="entry name" value="BNAA05G37150D PROTEIN-RELATED"/>
    <property type="match status" value="1"/>
</dbReference>
<dbReference type="SUPFAM" id="SSF81383">
    <property type="entry name" value="F-box domain"/>
    <property type="match status" value="1"/>
</dbReference>
<keyword evidence="2" id="KW-1185">Reference proteome</keyword>
<reference evidence="2" key="1">
    <citation type="journal article" date="2014" name="Nat. Commun.">
        <title>The emerging biofuel crop Camelina sativa retains a highly undifferentiated hexaploid genome structure.</title>
        <authorList>
            <person name="Kagale S."/>
            <person name="Koh C."/>
            <person name="Nixon J."/>
            <person name="Bollina V."/>
            <person name="Clarke W.E."/>
            <person name="Tuteja R."/>
            <person name="Spillane C."/>
            <person name="Robinson S.J."/>
            <person name="Links M.G."/>
            <person name="Clarke C."/>
            <person name="Higgins E.E."/>
            <person name="Huebert T."/>
            <person name="Sharpe A.G."/>
            <person name="Parkin I.A."/>
        </authorList>
    </citation>
    <scope>NUCLEOTIDE SEQUENCE [LARGE SCALE GENOMIC DNA]</scope>
    <source>
        <strain evidence="2">cv. DH55</strain>
    </source>
</reference>
<dbReference type="Proteomes" id="UP000694864">
    <property type="component" value="Chromosome 17"/>
</dbReference>
<dbReference type="NCBIfam" id="TIGR01640">
    <property type="entry name" value="F_box_assoc_1"/>
    <property type="match status" value="1"/>
</dbReference>
<dbReference type="InterPro" id="IPR017451">
    <property type="entry name" value="F-box-assoc_interact_dom"/>
</dbReference>
<dbReference type="InterPro" id="IPR036047">
    <property type="entry name" value="F-box-like_dom_sf"/>
</dbReference>